<proteinExistence type="predicted"/>
<evidence type="ECO:0008006" key="3">
    <source>
        <dbReference type="Google" id="ProtNLM"/>
    </source>
</evidence>
<protein>
    <recommendedName>
        <fullName evidence="3">Helitron helicase-like domain-containing protein</fullName>
    </recommendedName>
</protein>
<accession>A0A1E4S8B9</accession>
<organism evidence="1 2">
    <name type="scientific">Cyberlindnera jadinii (strain ATCC 18201 / CBS 1600 / BCRC 20928 / JCM 3617 / NBRC 0987 / NRRL Y-1542)</name>
    <name type="common">Torula yeast</name>
    <name type="synonym">Candida utilis</name>
    <dbReference type="NCBI Taxonomy" id="983966"/>
    <lineage>
        <taxon>Eukaryota</taxon>
        <taxon>Fungi</taxon>
        <taxon>Dikarya</taxon>
        <taxon>Ascomycota</taxon>
        <taxon>Saccharomycotina</taxon>
        <taxon>Saccharomycetes</taxon>
        <taxon>Phaffomycetales</taxon>
        <taxon>Phaffomycetaceae</taxon>
        <taxon>Cyberlindnera</taxon>
    </lineage>
</organism>
<dbReference type="RefSeq" id="XP_020072767.1">
    <property type="nucleotide sequence ID" value="XM_020216094.1"/>
</dbReference>
<evidence type="ECO:0000313" key="2">
    <source>
        <dbReference type="Proteomes" id="UP000094389"/>
    </source>
</evidence>
<keyword evidence="2" id="KW-1185">Reference proteome</keyword>
<gene>
    <name evidence="1" type="ORF">CYBJADRAFT_170199</name>
</gene>
<dbReference type="EMBL" id="KV453925">
    <property type="protein sequence ID" value="ODV75728.1"/>
    <property type="molecule type" value="Genomic_DNA"/>
</dbReference>
<dbReference type="GeneID" id="30990490"/>
<reference evidence="1 2" key="1">
    <citation type="journal article" date="2016" name="Proc. Natl. Acad. Sci. U.S.A.">
        <title>Comparative genomics of biotechnologically important yeasts.</title>
        <authorList>
            <person name="Riley R."/>
            <person name="Haridas S."/>
            <person name="Wolfe K.H."/>
            <person name="Lopes M.R."/>
            <person name="Hittinger C.T."/>
            <person name="Goeker M."/>
            <person name="Salamov A.A."/>
            <person name="Wisecaver J.H."/>
            <person name="Long T.M."/>
            <person name="Calvey C.H."/>
            <person name="Aerts A.L."/>
            <person name="Barry K.W."/>
            <person name="Choi C."/>
            <person name="Clum A."/>
            <person name="Coughlan A.Y."/>
            <person name="Deshpande S."/>
            <person name="Douglass A.P."/>
            <person name="Hanson S.J."/>
            <person name="Klenk H.-P."/>
            <person name="LaButti K.M."/>
            <person name="Lapidus A."/>
            <person name="Lindquist E.A."/>
            <person name="Lipzen A.M."/>
            <person name="Meier-Kolthoff J.P."/>
            <person name="Ohm R.A."/>
            <person name="Otillar R.P."/>
            <person name="Pangilinan J.L."/>
            <person name="Peng Y."/>
            <person name="Rokas A."/>
            <person name="Rosa C.A."/>
            <person name="Scheuner C."/>
            <person name="Sibirny A.A."/>
            <person name="Slot J.C."/>
            <person name="Stielow J.B."/>
            <person name="Sun H."/>
            <person name="Kurtzman C.P."/>
            <person name="Blackwell M."/>
            <person name="Grigoriev I.V."/>
            <person name="Jeffries T.W."/>
        </authorList>
    </citation>
    <scope>NUCLEOTIDE SEQUENCE [LARGE SCALE GENOMIC DNA]</scope>
    <source>
        <strain evidence="2">ATCC 18201 / CBS 1600 / BCRC 20928 / JCM 3617 / NBRC 0987 / NRRL Y-1542</strain>
    </source>
</reference>
<dbReference type="OrthoDB" id="1728974at2759"/>
<name>A0A1E4S8B9_CYBJN</name>
<evidence type="ECO:0000313" key="1">
    <source>
        <dbReference type="EMBL" id="ODV75728.1"/>
    </source>
</evidence>
<dbReference type="AlphaFoldDB" id="A0A1E4S8B9"/>
<sequence length="184" mass="20888">MELTREEIVVEFANIEPIAPTNSEDRTSLFPEVKEMIDARHTRTEQGAEESSWTEITPPNHHDTALYFKAELQDLMTIFTQDDSPSTLLAFTANPKTPSLYKLVALFGSTKYVPIMFRRKVLKIVYITELQNRGLPHIHCVIEFDPEGGETTAEVFDEWINATIPSQENPELGALVQQCMTHHG</sequence>
<dbReference type="Proteomes" id="UP000094389">
    <property type="component" value="Unassembled WGS sequence"/>
</dbReference>